<accession>A0A915HWF0</accession>
<dbReference type="Gene3D" id="1.20.140.150">
    <property type="match status" value="1"/>
</dbReference>
<dbReference type="AlphaFoldDB" id="A0A915HWF0"/>
<dbReference type="GO" id="GO:0005245">
    <property type="term" value="F:voltage-gated calcium channel activity"/>
    <property type="evidence" value="ECO:0007669"/>
    <property type="project" value="TreeGrafter"/>
</dbReference>
<dbReference type="GO" id="GO:0098839">
    <property type="term" value="C:postsynaptic density membrane"/>
    <property type="evidence" value="ECO:0007669"/>
    <property type="project" value="TreeGrafter"/>
</dbReference>
<protein>
    <submittedName>
        <fullName evidence="4">Odorant receptor</fullName>
    </submittedName>
</protein>
<dbReference type="GO" id="GO:0099590">
    <property type="term" value="P:neurotransmitter receptor internalization"/>
    <property type="evidence" value="ECO:0007669"/>
    <property type="project" value="TreeGrafter"/>
</dbReference>
<dbReference type="GO" id="GO:0098943">
    <property type="term" value="P:neurotransmitter receptor transport, postsynaptic endosome to lysosome"/>
    <property type="evidence" value="ECO:0007669"/>
    <property type="project" value="TreeGrafter"/>
</dbReference>
<evidence type="ECO:0000313" key="3">
    <source>
        <dbReference type="Proteomes" id="UP000887565"/>
    </source>
</evidence>
<dbReference type="GO" id="GO:0016247">
    <property type="term" value="F:channel regulator activity"/>
    <property type="evidence" value="ECO:0007669"/>
    <property type="project" value="TreeGrafter"/>
</dbReference>
<proteinExistence type="predicted"/>
<keyword evidence="2" id="KW-0812">Transmembrane</keyword>
<dbReference type="Proteomes" id="UP000887565">
    <property type="component" value="Unplaced"/>
</dbReference>
<dbReference type="GO" id="GO:0019226">
    <property type="term" value="P:transmission of nerve impulse"/>
    <property type="evidence" value="ECO:0007669"/>
    <property type="project" value="TreeGrafter"/>
</dbReference>
<feature type="compositionally biased region" description="Polar residues" evidence="1">
    <location>
        <begin position="509"/>
        <end position="523"/>
    </location>
</feature>
<evidence type="ECO:0000313" key="4">
    <source>
        <dbReference type="WBParaSite" id="nRc.2.0.1.t06125-RA"/>
    </source>
</evidence>
<reference evidence="4" key="1">
    <citation type="submission" date="2022-11" db="UniProtKB">
        <authorList>
            <consortium name="WormBaseParasite"/>
        </authorList>
    </citation>
    <scope>IDENTIFICATION</scope>
</reference>
<organism evidence="3 4">
    <name type="scientific">Romanomermis culicivorax</name>
    <name type="common">Nematode worm</name>
    <dbReference type="NCBI Taxonomy" id="13658"/>
    <lineage>
        <taxon>Eukaryota</taxon>
        <taxon>Metazoa</taxon>
        <taxon>Ecdysozoa</taxon>
        <taxon>Nematoda</taxon>
        <taxon>Enoplea</taxon>
        <taxon>Dorylaimia</taxon>
        <taxon>Mermithida</taxon>
        <taxon>Mermithoidea</taxon>
        <taxon>Mermithidae</taxon>
        <taxon>Romanomermis</taxon>
    </lineage>
</organism>
<feature type="transmembrane region" description="Helical" evidence="2">
    <location>
        <begin position="379"/>
        <end position="398"/>
    </location>
</feature>
<feature type="transmembrane region" description="Helical" evidence="2">
    <location>
        <begin position="439"/>
        <end position="465"/>
    </location>
</feature>
<evidence type="ECO:0000256" key="1">
    <source>
        <dbReference type="SAM" id="MobiDB-lite"/>
    </source>
</evidence>
<keyword evidence="2" id="KW-0472">Membrane</keyword>
<keyword evidence="3" id="KW-1185">Reference proteome</keyword>
<dbReference type="WBParaSite" id="nRc.2.0.1.t06125-RA">
    <property type="protein sequence ID" value="nRc.2.0.1.t06125-RA"/>
    <property type="gene ID" value="nRc.2.0.1.g06125"/>
</dbReference>
<dbReference type="InterPro" id="IPR051072">
    <property type="entry name" value="CACNG_subunit"/>
</dbReference>
<feature type="transmembrane region" description="Helical" evidence="2">
    <location>
        <begin position="255"/>
        <end position="277"/>
    </location>
</feature>
<dbReference type="PANTHER" id="PTHR12107:SF6">
    <property type="entry name" value="STARGAZIN (MAMMALIAN CALCIUM CHANNEL) HOMOLOG"/>
    <property type="match status" value="1"/>
</dbReference>
<evidence type="ECO:0000256" key="2">
    <source>
        <dbReference type="SAM" id="Phobius"/>
    </source>
</evidence>
<sequence length="523" mass="59192">MAAIKNNEFSIDITLPPIGRKLGEKIESGETIKPAKKSILKNSHESSPIDQELLNKMDISERGPTILPGSIEAFSGIINEKSARLGNMSEIALNFSFLRKFASFFRSKMRSATEEFILSQSSPEWESKNRSTRNILDDRLDSAITTVVVGRKSCSARCLDKFIHARCTDNALGGTSFLFGVLALLLQSVSLGSDHWLCTIEPREVNLTDENNERKSELFKFNSGYWRVCWNHYYDPARNLSIISPQEMDYFKNRIMLSAVLHLLSLSVTAVGLFFAIQGRLRQNLRTFYSAILYIISESRIIRVIQAMLYSTELVLTKVVRVPRRKIVPKYTYHGNVRANLVFAQSSWPELSINMEIEIKILRVVQISKGIRARPNARVQCQVAPLSILMSVAVLQYVCVVDDEMGTMMKKTPEGDDPLYKFDYGYACYTIHDALQCAITWSFIAASLSFLCIEGSALIELLLFLRRYPTLEDKMKIVPGLQDKVQRAVLNHEFDDIVPTRVGSRRNSPRISVSFHDTGSDIT</sequence>
<dbReference type="GO" id="GO:0098970">
    <property type="term" value="P:postsynaptic neurotransmitter receptor diffusion trapping"/>
    <property type="evidence" value="ECO:0007669"/>
    <property type="project" value="TreeGrafter"/>
</dbReference>
<dbReference type="GO" id="GO:0032281">
    <property type="term" value="C:AMPA glutamate receptor complex"/>
    <property type="evidence" value="ECO:0007669"/>
    <property type="project" value="TreeGrafter"/>
</dbReference>
<dbReference type="PANTHER" id="PTHR12107">
    <property type="entry name" value="VOLTAGE-DEPENDENT CALCIUM CHANNEL GAMMA SUBUNIT"/>
    <property type="match status" value="1"/>
</dbReference>
<keyword evidence="2" id="KW-1133">Transmembrane helix</keyword>
<feature type="region of interest" description="Disordered" evidence="1">
    <location>
        <begin position="503"/>
        <end position="523"/>
    </location>
</feature>
<name>A0A915HWF0_ROMCU</name>
<dbReference type="GO" id="GO:0051968">
    <property type="term" value="P:positive regulation of synaptic transmission, glutamatergic"/>
    <property type="evidence" value="ECO:0007669"/>
    <property type="project" value="TreeGrafter"/>
</dbReference>